<dbReference type="AlphaFoldDB" id="A0A2K9PPS2"/>
<accession>A0A2K9PPS2</accession>
<reference evidence="3 4" key="1">
    <citation type="submission" date="2018-01" db="EMBL/GenBank/DDBJ databases">
        <title>Complete genome sequence of Flavivirga eckloniae ECD14 isolated from seaweed Ecklonia cava.</title>
        <authorList>
            <person name="Lee J.H."/>
            <person name="Baik K.S."/>
            <person name="Seong C.N."/>
        </authorList>
    </citation>
    <scope>NUCLEOTIDE SEQUENCE [LARGE SCALE GENOMIC DNA]</scope>
    <source>
        <strain evidence="3 4">ECD14</strain>
    </source>
</reference>
<evidence type="ECO:0000256" key="1">
    <source>
        <dbReference type="SAM" id="SignalP"/>
    </source>
</evidence>
<gene>
    <name evidence="3" type="ORF">C1H87_10175</name>
</gene>
<sequence length="161" mass="18296">MIYKTKSKLLMVILFCMNSIIINSQTNKTEKMTVEQQNVLNTIEKMTTAFQNKKIDEVMACYEPNAVVVFEPELPISDTNVLKEMFTKMSMLNPIFTYSGHEVFITGNIATHITPWKMTAKAPDGTDIKESGLSIAVLRKQDDGTWLMILDNPHGQFLMNK</sequence>
<dbReference type="InterPro" id="IPR027843">
    <property type="entry name" value="DUF4440"/>
</dbReference>
<dbReference type="EMBL" id="CP025791">
    <property type="protein sequence ID" value="AUP79044.1"/>
    <property type="molecule type" value="Genomic_DNA"/>
</dbReference>
<proteinExistence type="predicted"/>
<dbReference type="Pfam" id="PF14534">
    <property type="entry name" value="DUF4440"/>
    <property type="match status" value="1"/>
</dbReference>
<keyword evidence="4" id="KW-1185">Reference proteome</keyword>
<feature type="signal peptide" evidence="1">
    <location>
        <begin position="1"/>
        <end position="24"/>
    </location>
</feature>
<evidence type="ECO:0000259" key="2">
    <source>
        <dbReference type="Pfam" id="PF14534"/>
    </source>
</evidence>
<feature type="domain" description="DUF4440" evidence="2">
    <location>
        <begin position="42"/>
        <end position="148"/>
    </location>
</feature>
<dbReference type="InterPro" id="IPR032710">
    <property type="entry name" value="NTF2-like_dom_sf"/>
</dbReference>
<dbReference type="Gene3D" id="3.10.450.50">
    <property type="match status" value="1"/>
</dbReference>
<dbReference type="Proteomes" id="UP000235826">
    <property type="component" value="Chromosome"/>
</dbReference>
<dbReference type="SUPFAM" id="SSF54427">
    <property type="entry name" value="NTF2-like"/>
    <property type="match status" value="1"/>
</dbReference>
<keyword evidence="1" id="KW-0732">Signal</keyword>
<evidence type="ECO:0000313" key="4">
    <source>
        <dbReference type="Proteomes" id="UP000235826"/>
    </source>
</evidence>
<protein>
    <recommendedName>
        <fullName evidence="2">DUF4440 domain-containing protein</fullName>
    </recommendedName>
</protein>
<evidence type="ECO:0000313" key="3">
    <source>
        <dbReference type="EMBL" id="AUP79044.1"/>
    </source>
</evidence>
<feature type="chain" id="PRO_5015005103" description="DUF4440 domain-containing protein" evidence="1">
    <location>
        <begin position="25"/>
        <end position="161"/>
    </location>
</feature>
<name>A0A2K9PPS2_9FLAO</name>
<dbReference type="KEGG" id="fek:C1H87_10175"/>
<organism evidence="3 4">
    <name type="scientific">Flavivirga eckloniae</name>
    <dbReference type="NCBI Taxonomy" id="1803846"/>
    <lineage>
        <taxon>Bacteria</taxon>
        <taxon>Pseudomonadati</taxon>
        <taxon>Bacteroidota</taxon>
        <taxon>Flavobacteriia</taxon>
        <taxon>Flavobacteriales</taxon>
        <taxon>Flavobacteriaceae</taxon>
        <taxon>Flavivirga</taxon>
    </lineage>
</organism>